<dbReference type="Proteomes" id="UP000646152">
    <property type="component" value="Unassembled WGS sequence"/>
</dbReference>
<dbReference type="InterPro" id="IPR036388">
    <property type="entry name" value="WH-like_DNA-bd_sf"/>
</dbReference>
<gene>
    <name evidence="1" type="ORF">GCM10011502_22490</name>
</gene>
<keyword evidence="2" id="KW-1185">Reference proteome</keyword>
<dbReference type="RefSeq" id="WP_229667915.1">
    <property type="nucleotide sequence ID" value="NZ_BMKE01000018.1"/>
</dbReference>
<evidence type="ECO:0000313" key="2">
    <source>
        <dbReference type="Proteomes" id="UP000646152"/>
    </source>
</evidence>
<dbReference type="EMBL" id="BMKE01000018">
    <property type="protein sequence ID" value="GGB48697.1"/>
    <property type="molecule type" value="Genomic_DNA"/>
</dbReference>
<dbReference type="SUPFAM" id="SSF46785">
    <property type="entry name" value="Winged helix' DNA-binding domain"/>
    <property type="match status" value="1"/>
</dbReference>
<organism evidence="1 2">
    <name type="scientific">Oceanisphaera marina</name>
    <dbReference type="NCBI Taxonomy" id="2017550"/>
    <lineage>
        <taxon>Bacteria</taxon>
        <taxon>Pseudomonadati</taxon>
        <taxon>Pseudomonadota</taxon>
        <taxon>Gammaproteobacteria</taxon>
        <taxon>Aeromonadales</taxon>
        <taxon>Aeromonadaceae</taxon>
        <taxon>Oceanisphaera</taxon>
    </lineage>
</organism>
<name>A0ABQ1IQN8_9GAMM</name>
<dbReference type="Gene3D" id="1.10.10.10">
    <property type="entry name" value="Winged helix-like DNA-binding domain superfamily/Winged helix DNA-binding domain"/>
    <property type="match status" value="1"/>
</dbReference>
<reference evidence="2" key="1">
    <citation type="journal article" date="2019" name="Int. J. Syst. Evol. Microbiol.">
        <title>The Global Catalogue of Microorganisms (GCM) 10K type strain sequencing project: providing services to taxonomists for standard genome sequencing and annotation.</title>
        <authorList>
            <consortium name="The Broad Institute Genomics Platform"/>
            <consortium name="The Broad Institute Genome Sequencing Center for Infectious Disease"/>
            <person name="Wu L."/>
            <person name="Ma J."/>
        </authorList>
    </citation>
    <scope>NUCLEOTIDE SEQUENCE [LARGE SCALE GENOMIC DNA]</scope>
    <source>
        <strain evidence="2">CGMCC 1.15923</strain>
    </source>
</reference>
<accession>A0ABQ1IQN8</accession>
<dbReference type="InterPro" id="IPR036390">
    <property type="entry name" value="WH_DNA-bd_sf"/>
</dbReference>
<protein>
    <submittedName>
        <fullName evidence="1">Uncharacterized protein</fullName>
    </submittedName>
</protein>
<proteinExistence type="predicted"/>
<comment type="caution">
    <text evidence="1">The sequence shown here is derived from an EMBL/GenBank/DDBJ whole genome shotgun (WGS) entry which is preliminary data.</text>
</comment>
<sequence>MSPEQIKVLNRLLDGGERRFEGGISAALYQKVAKVSKATATRHLADLLQKGCIEKLPSGGRSTRYQIKR</sequence>
<evidence type="ECO:0000313" key="1">
    <source>
        <dbReference type="EMBL" id="GGB48697.1"/>
    </source>
</evidence>